<dbReference type="InterPro" id="IPR012910">
    <property type="entry name" value="Plug_dom"/>
</dbReference>
<keyword evidence="9" id="KW-0406">Ion transport</keyword>
<dbReference type="GO" id="GO:0015344">
    <property type="term" value="F:siderophore uptake transmembrane transporter activity"/>
    <property type="evidence" value="ECO:0007669"/>
    <property type="project" value="TreeGrafter"/>
</dbReference>
<evidence type="ECO:0000259" key="19">
    <source>
        <dbReference type="Pfam" id="PF00593"/>
    </source>
</evidence>
<evidence type="ECO:0000256" key="8">
    <source>
        <dbReference type="ARBA" id="ARBA00023004"/>
    </source>
</evidence>
<evidence type="ECO:0000256" key="13">
    <source>
        <dbReference type="ARBA" id="ARBA00023237"/>
    </source>
</evidence>
<evidence type="ECO:0000259" key="20">
    <source>
        <dbReference type="Pfam" id="PF07715"/>
    </source>
</evidence>
<dbReference type="PROSITE" id="PS00430">
    <property type="entry name" value="TONB_DEPENDENT_REC_1"/>
    <property type="match status" value="1"/>
</dbReference>
<evidence type="ECO:0000256" key="7">
    <source>
        <dbReference type="ARBA" id="ARBA00022729"/>
    </source>
</evidence>
<dbReference type="InterPro" id="IPR037066">
    <property type="entry name" value="Plug_dom_sf"/>
</dbReference>
<dbReference type="GO" id="GO:0015891">
    <property type="term" value="P:siderophore transport"/>
    <property type="evidence" value="ECO:0007669"/>
    <property type="project" value="InterPro"/>
</dbReference>
<dbReference type="Pfam" id="PF07715">
    <property type="entry name" value="Plug"/>
    <property type="match status" value="1"/>
</dbReference>
<dbReference type="InterPro" id="IPR039426">
    <property type="entry name" value="TonB-dep_rcpt-like"/>
</dbReference>
<evidence type="ECO:0000256" key="18">
    <source>
        <dbReference type="SAM" id="SignalP"/>
    </source>
</evidence>
<keyword evidence="4 14" id="KW-1134">Transmembrane beta strand</keyword>
<dbReference type="PROSITE" id="PS01156">
    <property type="entry name" value="TONB_DEPENDENT_REC_2"/>
    <property type="match status" value="1"/>
</dbReference>
<keyword evidence="5" id="KW-0410">Iron transport</keyword>
<keyword evidence="11 14" id="KW-0472">Membrane</keyword>
<keyword evidence="6 14" id="KW-0812">Transmembrane</keyword>
<feature type="domain" description="TonB-dependent receptor plug" evidence="20">
    <location>
        <begin position="80"/>
        <end position="180"/>
    </location>
</feature>
<dbReference type="InterPro" id="IPR010916">
    <property type="entry name" value="TonB_box_CS"/>
</dbReference>
<evidence type="ECO:0000256" key="1">
    <source>
        <dbReference type="ARBA" id="ARBA00004571"/>
    </source>
</evidence>
<sequence>MMSFTVHARDGQRPPATSPSLLAVCIAFALTPAAGFAATTATPEDTLVVDGSSSGAAAAAQNEDYSVKTTTSGTKMLLVQRDIPQSVTLVSEQRMKDQKLESLGDVLKNTIGISESVADSDRSTFYSRGFMIDNYMVDGIPTLFESRWNLGDALADTAMYERIEVVRGANGLTTGSGNPSAAINMVRKHADSREFTTNVSAEYGSWNKQRYVADLSTPLTENGNIRGRMVAGYQDKDSWLDHYGQKKKFFYGVLDADLTEATAFSVGYDYQENNSDRQTWGGLPRWYTDGSKIKADRSDSTSPDWAYSDTETQRTFVTLKQKLGDNWQLTVNGTHTETELDSKALYLDGQVDKTTGLMVSPYGASYPFVGGTGYNTGKRKVDAIDTFANGNYELFGRQHELMVGTNYTKQHNIYYSSWENIGDTQLGNYSDYRANFPETDWAPLSLAQEDTVRQKSAYLATRISLADPLHLILGARYTNYTLHTLTQDLEKNNTSPYAGVVFDIDDTWSTYASYTSIFQPQTQRDGQGKYLSPITGNNYEAGVKADWMNSRLTTSLAVFRIEQDHLAQSTGGVVSGSNGETAYREADGTVSRGVEFEVNGALTDNWQMSFGATRYVAEDSDGAAVNSDLPRTSVKMFTSYRLPMLPDLTVGGGVNWQNHTWADVPVASGTLRSEQGSYALVDLFARYHVTKALSVQANLDNLFDKTYETDVNSRTYVFGEPRNFSVSANYSF</sequence>
<evidence type="ECO:0000256" key="3">
    <source>
        <dbReference type="ARBA" id="ARBA00022448"/>
    </source>
</evidence>
<evidence type="ECO:0000256" key="10">
    <source>
        <dbReference type="ARBA" id="ARBA00023077"/>
    </source>
</evidence>
<dbReference type="InterPro" id="IPR010917">
    <property type="entry name" value="TonB_rcpt_CS"/>
</dbReference>
<accession>A0AA86M6Y8</accession>
<keyword evidence="12 21" id="KW-0675">Receptor</keyword>
<dbReference type="InterPro" id="IPR036942">
    <property type="entry name" value="Beta-barrel_TonB_sf"/>
</dbReference>
<keyword evidence="10 15" id="KW-0798">TonB box</keyword>
<name>A0AA86M6Y8_9ENTR</name>
<dbReference type="NCBIfam" id="NF007447">
    <property type="entry name" value="PRK10003.1"/>
    <property type="match status" value="1"/>
</dbReference>
<evidence type="ECO:0000256" key="16">
    <source>
        <dbReference type="PROSITE-ProRule" id="PRU10144"/>
    </source>
</evidence>
<comment type="similarity">
    <text evidence="2 14 17">Belongs to the TonB-dependent receptor family.</text>
</comment>
<dbReference type="GO" id="GO:0038023">
    <property type="term" value="F:signaling receptor activity"/>
    <property type="evidence" value="ECO:0007669"/>
    <property type="project" value="InterPro"/>
</dbReference>
<dbReference type="PROSITE" id="PS52016">
    <property type="entry name" value="TONB_DEPENDENT_REC_3"/>
    <property type="match status" value="1"/>
</dbReference>
<evidence type="ECO:0000256" key="11">
    <source>
        <dbReference type="ARBA" id="ARBA00023136"/>
    </source>
</evidence>
<feature type="chain" id="PRO_5041655390" evidence="18">
    <location>
        <begin position="38"/>
        <end position="732"/>
    </location>
</feature>
<evidence type="ECO:0000256" key="17">
    <source>
        <dbReference type="RuleBase" id="RU003357"/>
    </source>
</evidence>
<organism evidence="21 22">
    <name type="scientific">Enterobacter kobei</name>
    <dbReference type="NCBI Taxonomy" id="208224"/>
    <lineage>
        <taxon>Bacteria</taxon>
        <taxon>Pseudomonadati</taxon>
        <taxon>Pseudomonadota</taxon>
        <taxon>Gammaproteobacteria</taxon>
        <taxon>Enterobacterales</taxon>
        <taxon>Enterobacteriaceae</taxon>
        <taxon>Enterobacter</taxon>
        <taxon>Enterobacter cloacae complex</taxon>
    </lineage>
</organism>
<dbReference type="NCBIfam" id="TIGR01783">
    <property type="entry name" value="TonB-siderophor"/>
    <property type="match status" value="1"/>
</dbReference>
<dbReference type="FunFam" id="2.170.130.10:FF:000006">
    <property type="entry name" value="FhuE outer membrane receptor"/>
    <property type="match status" value="1"/>
</dbReference>
<evidence type="ECO:0000313" key="22">
    <source>
        <dbReference type="Proteomes" id="UP000682928"/>
    </source>
</evidence>
<feature type="short sequence motif" description="TonB box" evidence="15">
    <location>
        <begin position="46"/>
        <end position="52"/>
    </location>
</feature>
<dbReference type="EMBL" id="AP024590">
    <property type="protein sequence ID" value="BCU56070.1"/>
    <property type="molecule type" value="Genomic_DNA"/>
</dbReference>
<evidence type="ECO:0000256" key="14">
    <source>
        <dbReference type="PROSITE-ProRule" id="PRU01360"/>
    </source>
</evidence>
<keyword evidence="8" id="KW-0408">Iron</keyword>
<keyword evidence="3 14" id="KW-0813">Transport</keyword>
<dbReference type="Proteomes" id="UP000682928">
    <property type="component" value="Chromosome"/>
</dbReference>
<dbReference type="InterPro" id="IPR000531">
    <property type="entry name" value="Beta-barrel_TonB"/>
</dbReference>
<keyword evidence="7 18" id="KW-0732">Signal</keyword>
<dbReference type="Gene3D" id="2.170.130.10">
    <property type="entry name" value="TonB-dependent receptor, plug domain"/>
    <property type="match status" value="1"/>
</dbReference>
<dbReference type="PANTHER" id="PTHR32552:SF74">
    <property type="entry name" value="HYDROXAMATE SIDEROPHORE RECEPTOR FHUE"/>
    <property type="match status" value="1"/>
</dbReference>
<comment type="subcellular location">
    <subcellularLocation>
        <location evidence="1 14">Cell outer membrane</location>
        <topology evidence="1 14">Multi-pass membrane protein</topology>
    </subcellularLocation>
</comment>
<keyword evidence="13 14" id="KW-0998">Cell outer membrane</keyword>
<proteinExistence type="inferred from homology"/>
<evidence type="ECO:0000256" key="15">
    <source>
        <dbReference type="PROSITE-ProRule" id="PRU10143"/>
    </source>
</evidence>
<dbReference type="GO" id="GO:0009279">
    <property type="term" value="C:cell outer membrane"/>
    <property type="evidence" value="ECO:0007669"/>
    <property type="project" value="UniProtKB-SubCell"/>
</dbReference>
<evidence type="ECO:0000256" key="2">
    <source>
        <dbReference type="ARBA" id="ARBA00009810"/>
    </source>
</evidence>
<feature type="signal peptide" evidence="18">
    <location>
        <begin position="1"/>
        <end position="37"/>
    </location>
</feature>
<evidence type="ECO:0000313" key="21">
    <source>
        <dbReference type="EMBL" id="BCU56070.1"/>
    </source>
</evidence>
<feature type="domain" description="TonB-dependent receptor-like beta-barrel" evidence="19">
    <location>
        <begin position="273"/>
        <end position="702"/>
    </location>
</feature>
<dbReference type="CDD" id="cd01347">
    <property type="entry name" value="ligand_gated_channel"/>
    <property type="match status" value="1"/>
</dbReference>
<evidence type="ECO:0000256" key="6">
    <source>
        <dbReference type="ARBA" id="ARBA00022692"/>
    </source>
</evidence>
<reference evidence="21" key="1">
    <citation type="submission" date="2021-04" db="EMBL/GenBank/DDBJ databases">
        <title>Difference and commonality of drug resistance evolution in various bacteria. and drug sensitivity profiles.</title>
        <authorList>
            <person name="Maeda T."/>
            <person name="Shibai A."/>
            <person name="Kawada K."/>
            <person name="Kotani H."/>
            <person name="Tarusawa Y."/>
            <person name="Tanabe K."/>
            <person name="Furusawa C."/>
        </authorList>
    </citation>
    <scope>NUCLEOTIDE SEQUENCE</scope>
    <source>
        <strain evidence="21">JCM 8580</strain>
    </source>
</reference>
<dbReference type="PANTHER" id="PTHR32552">
    <property type="entry name" value="FERRICHROME IRON RECEPTOR-RELATED"/>
    <property type="match status" value="1"/>
</dbReference>
<evidence type="ECO:0000256" key="5">
    <source>
        <dbReference type="ARBA" id="ARBA00022496"/>
    </source>
</evidence>
<dbReference type="SUPFAM" id="SSF56935">
    <property type="entry name" value="Porins"/>
    <property type="match status" value="1"/>
</dbReference>
<evidence type="ECO:0000256" key="12">
    <source>
        <dbReference type="ARBA" id="ARBA00023170"/>
    </source>
</evidence>
<dbReference type="Pfam" id="PF00593">
    <property type="entry name" value="TonB_dep_Rec_b-barrel"/>
    <property type="match status" value="1"/>
</dbReference>
<protein>
    <submittedName>
        <fullName evidence="21">Ferric-rhodotorulic acid/ferric-coprogen receptor FhuE</fullName>
    </submittedName>
</protein>
<dbReference type="Gene3D" id="2.40.170.20">
    <property type="entry name" value="TonB-dependent receptor, beta-barrel domain"/>
    <property type="match status" value="1"/>
</dbReference>
<evidence type="ECO:0000256" key="4">
    <source>
        <dbReference type="ARBA" id="ARBA00022452"/>
    </source>
</evidence>
<feature type="short sequence motif" description="TonB C-terminal box" evidence="16">
    <location>
        <begin position="715"/>
        <end position="732"/>
    </location>
</feature>
<dbReference type="AlphaFoldDB" id="A0AA86M6Y8"/>
<gene>
    <name evidence="21" type="primary">fhuE</name>
    <name evidence="21" type="ORF">ENKO_26640</name>
</gene>
<evidence type="ECO:0000256" key="9">
    <source>
        <dbReference type="ARBA" id="ARBA00023065"/>
    </source>
</evidence>
<dbReference type="InterPro" id="IPR010105">
    <property type="entry name" value="TonB_sidphr_rcpt"/>
</dbReference>